<accession>A0A2K9P0L0</accession>
<dbReference type="PROSITE" id="PS50075">
    <property type="entry name" value="CARRIER"/>
    <property type="match status" value="1"/>
</dbReference>
<dbReference type="SUPFAM" id="SSF47336">
    <property type="entry name" value="ACP-like"/>
    <property type="match status" value="1"/>
</dbReference>
<dbReference type="AlphaFoldDB" id="A0A2K9P0L0"/>
<evidence type="ECO:0000259" key="1">
    <source>
        <dbReference type="PROSITE" id="PS50075"/>
    </source>
</evidence>
<dbReference type="RefSeq" id="WP_102365059.1">
    <property type="nucleotide sequence ID" value="NZ_CP020991.1"/>
</dbReference>
<evidence type="ECO:0000313" key="3">
    <source>
        <dbReference type="Proteomes" id="UP000235589"/>
    </source>
</evidence>
<dbReference type="EC" id="6.1.1.13" evidence="2"/>
<dbReference type="EMBL" id="CP020991">
    <property type="protein sequence ID" value="AUO18807.1"/>
    <property type="molecule type" value="Genomic_DNA"/>
</dbReference>
<reference evidence="2 3" key="1">
    <citation type="submission" date="2017-04" db="EMBL/GenBank/DDBJ databases">
        <title>Monoglobus pectinilyticus 14 draft genome.</title>
        <authorList>
            <person name="Kim C."/>
            <person name="Rosendale D.I."/>
            <person name="Kelly W.J."/>
            <person name="Tannock G.W."/>
            <person name="Patchett M.L."/>
            <person name="Jordens J.Z."/>
        </authorList>
    </citation>
    <scope>NUCLEOTIDE SEQUENCE [LARGE SCALE GENOMIC DNA]</scope>
    <source>
        <strain evidence="2 3">14</strain>
    </source>
</reference>
<dbReference type="Gene3D" id="1.10.1200.10">
    <property type="entry name" value="ACP-like"/>
    <property type="match status" value="1"/>
</dbReference>
<dbReference type="Pfam" id="PF00550">
    <property type="entry name" value="PP-binding"/>
    <property type="match status" value="1"/>
</dbReference>
<gene>
    <name evidence="2" type="primary">dltC</name>
    <name evidence="2" type="ORF">B9O19_00624</name>
</gene>
<keyword evidence="2" id="KW-0436">Ligase</keyword>
<dbReference type="GeneID" id="98062052"/>
<dbReference type="KEGG" id="mpec:B9O19_00624"/>
<dbReference type="GO" id="GO:0016874">
    <property type="term" value="F:ligase activity"/>
    <property type="evidence" value="ECO:0007669"/>
    <property type="project" value="UniProtKB-KW"/>
</dbReference>
<dbReference type="OrthoDB" id="9812291at2"/>
<name>A0A2K9P0L0_9FIRM</name>
<dbReference type="InterPro" id="IPR036736">
    <property type="entry name" value="ACP-like_sf"/>
</dbReference>
<feature type="domain" description="Carrier" evidence="1">
    <location>
        <begin position="1"/>
        <end position="73"/>
    </location>
</feature>
<dbReference type="Proteomes" id="UP000235589">
    <property type="component" value="Chromosome"/>
</dbReference>
<protein>
    <submittedName>
        <fullName evidence="2">D-alanine--poly(Phosphoribitol) ligase subunit 2</fullName>
        <ecNumber evidence="2">6.1.1.13</ecNumber>
    </submittedName>
</protein>
<evidence type="ECO:0000313" key="2">
    <source>
        <dbReference type="EMBL" id="AUO18807.1"/>
    </source>
</evidence>
<dbReference type="InterPro" id="IPR009081">
    <property type="entry name" value="PP-bd_ACP"/>
</dbReference>
<proteinExistence type="predicted"/>
<keyword evidence="3" id="KW-1185">Reference proteome</keyword>
<organism evidence="2 3">
    <name type="scientific">Monoglobus pectinilyticus</name>
    <dbReference type="NCBI Taxonomy" id="1981510"/>
    <lineage>
        <taxon>Bacteria</taxon>
        <taxon>Bacillati</taxon>
        <taxon>Bacillota</taxon>
        <taxon>Clostridia</taxon>
        <taxon>Monoglobales</taxon>
        <taxon>Monoglobaceae</taxon>
        <taxon>Monoglobus</taxon>
    </lineage>
</organism>
<sequence length="75" mass="8456">MNELIEILSGICSGEGFENSEDLIADGFLDSLDIVQVSAELENNFDIEITPVDVTRDNFKSVNSIYEMIKRLEQE</sequence>